<keyword evidence="3" id="KW-1185">Reference proteome</keyword>
<accession>A0ABQ7X2A6</accession>
<evidence type="ECO:0008006" key="4">
    <source>
        <dbReference type="Google" id="ProtNLM"/>
    </source>
</evidence>
<dbReference type="PANTHER" id="PTHR33648:SF15">
    <property type="entry name" value="OS04G0572800 PROTEIN"/>
    <property type="match status" value="1"/>
</dbReference>
<keyword evidence="1" id="KW-0732">Signal</keyword>
<comment type="caution">
    <text evidence="2">The sequence shown here is derived from an EMBL/GenBank/DDBJ whole genome shotgun (WGS) entry which is preliminary data.</text>
</comment>
<proteinExistence type="predicted"/>
<gene>
    <name evidence="2" type="ORF">HID58_095811</name>
</gene>
<name>A0ABQ7X2A6_BRANA</name>
<protein>
    <recommendedName>
        <fullName evidence="4">LysM domain-containing protein</fullName>
    </recommendedName>
</protein>
<evidence type="ECO:0000313" key="3">
    <source>
        <dbReference type="Proteomes" id="UP000824890"/>
    </source>
</evidence>
<dbReference type="Gene3D" id="3.10.350.10">
    <property type="entry name" value="LysM domain"/>
    <property type="match status" value="1"/>
</dbReference>
<dbReference type="Proteomes" id="UP000824890">
    <property type="component" value="Unassembled WGS sequence"/>
</dbReference>
<evidence type="ECO:0000313" key="2">
    <source>
        <dbReference type="EMBL" id="KAH0850073.1"/>
    </source>
</evidence>
<dbReference type="InterPro" id="IPR036779">
    <property type="entry name" value="LysM_dom_sf"/>
</dbReference>
<reference evidence="2 3" key="1">
    <citation type="submission" date="2021-05" db="EMBL/GenBank/DDBJ databases">
        <title>Genome Assembly of Synthetic Allotetraploid Brassica napus Reveals Homoeologous Exchanges between Subgenomes.</title>
        <authorList>
            <person name="Davis J.T."/>
        </authorList>
    </citation>
    <scope>NUCLEOTIDE SEQUENCE [LARGE SCALE GENOMIC DNA]</scope>
    <source>
        <strain evidence="3">cv. Da-Ae</strain>
        <tissue evidence="2">Seedling</tissue>
    </source>
</reference>
<feature type="signal peptide" evidence="1">
    <location>
        <begin position="1"/>
        <end position="34"/>
    </location>
</feature>
<evidence type="ECO:0000256" key="1">
    <source>
        <dbReference type="SAM" id="SignalP"/>
    </source>
</evidence>
<dbReference type="CDD" id="cd00118">
    <property type="entry name" value="LysM"/>
    <property type="match status" value="1"/>
</dbReference>
<dbReference type="EMBL" id="JAGKQM010002175">
    <property type="protein sequence ID" value="KAH0850073.1"/>
    <property type="molecule type" value="Genomic_DNA"/>
</dbReference>
<sequence>MRGSRTASSDMSAWCSAVVLLSLILLLSVRENNASNSMRGSQFSEKPCEEIYVVGEGETLHTIGDKCGDPFIVERNPHIHDPDDVFPGLVLRIAPFYFSRKVAISKRQVRKSQRLYLFNRRCIKLSRRVRLSVKSKLCSNSIDILEAPCVFWDMDDFTLPPGLDVDQFVKNVCLAISNEGVRGDVDPSPLLQLKLSVNVQGYIVCYIACLTGFTTVNSMDGNKCVDLCSESTSVHLSSAILLLIMIPEAAHQKLIVQTCSRCETMLLVPLRNEVKKKRRMLNLRTS</sequence>
<feature type="chain" id="PRO_5047361931" description="LysM domain-containing protein" evidence="1">
    <location>
        <begin position="35"/>
        <end position="286"/>
    </location>
</feature>
<organism evidence="2 3">
    <name type="scientific">Brassica napus</name>
    <name type="common">Rape</name>
    <dbReference type="NCBI Taxonomy" id="3708"/>
    <lineage>
        <taxon>Eukaryota</taxon>
        <taxon>Viridiplantae</taxon>
        <taxon>Streptophyta</taxon>
        <taxon>Embryophyta</taxon>
        <taxon>Tracheophyta</taxon>
        <taxon>Spermatophyta</taxon>
        <taxon>Magnoliopsida</taxon>
        <taxon>eudicotyledons</taxon>
        <taxon>Gunneridae</taxon>
        <taxon>Pentapetalae</taxon>
        <taxon>rosids</taxon>
        <taxon>malvids</taxon>
        <taxon>Brassicales</taxon>
        <taxon>Brassicaceae</taxon>
        <taxon>Brassiceae</taxon>
        <taxon>Brassica</taxon>
    </lineage>
</organism>
<dbReference type="InterPro" id="IPR018392">
    <property type="entry name" value="LysM"/>
</dbReference>
<dbReference type="PANTHER" id="PTHR33648">
    <property type="entry name" value="EMBRYO SAC 1"/>
    <property type="match status" value="1"/>
</dbReference>